<gene>
    <name evidence="5" type="ORF">Phou_010130</name>
</gene>
<dbReference type="PANTHER" id="PTHR43712:SF2">
    <property type="entry name" value="O-METHYLTRANSFERASE CICE"/>
    <property type="match status" value="1"/>
</dbReference>
<feature type="domain" description="O-methyltransferase C-terminal" evidence="4">
    <location>
        <begin position="15"/>
        <end position="164"/>
    </location>
</feature>
<evidence type="ECO:0000256" key="1">
    <source>
        <dbReference type="ARBA" id="ARBA00022603"/>
    </source>
</evidence>
<dbReference type="Pfam" id="PF00891">
    <property type="entry name" value="Methyltransf_2"/>
    <property type="match status" value="1"/>
</dbReference>
<organism evidence="5 6">
    <name type="scientific">Phytohabitans houttuyneae</name>
    <dbReference type="NCBI Taxonomy" id="1076126"/>
    <lineage>
        <taxon>Bacteria</taxon>
        <taxon>Bacillati</taxon>
        <taxon>Actinomycetota</taxon>
        <taxon>Actinomycetes</taxon>
        <taxon>Micromonosporales</taxon>
        <taxon>Micromonosporaceae</taxon>
    </lineage>
</organism>
<keyword evidence="1" id="KW-0489">Methyltransferase</keyword>
<dbReference type="PANTHER" id="PTHR43712">
    <property type="entry name" value="PUTATIVE (AFU_ORTHOLOGUE AFUA_4G14580)-RELATED"/>
    <property type="match status" value="1"/>
</dbReference>
<evidence type="ECO:0000256" key="2">
    <source>
        <dbReference type="ARBA" id="ARBA00022679"/>
    </source>
</evidence>
<proteinExistence type="predicted"/>
<reference evidence="5 6" key="2">
    <citation type="submission" date="2020-03" db="EMBL/GenBank/DDBJ databases">
        <authorList>
            <person name="Ichikawa N."/>
            <person name="Kimura A."/>
            <person name="Kitahashi Y."/>
            <person name="Uohara A."/>
        </authorList>
    </citation>
    <scope>NUCLEOTIDE SEQUENCE [LARGE SCALE GENOMIC DNA]</scope>
    <source>
        <strain evidence="5 6">NBRC 108639</strain>
    </source>
</reference>
<dbReference type="Proteomes" id="UP000482800">
    <property type="component" value="Unassembled WGS sequence"/>
</dbReference>
<sequence length="184" mass="19631">MERVSDAENPLIAASYEFPPEGTVADVGGRYGGLLLEVLRANPGLRGVLLDKPEEVAKHRLDAPEVAGRWEAVGGDFFEAVPPADVIVLKRIVHNLDDGDTVRLLRNCRAALRPGGAVLVVDAIVPAGRDPHQSRAMDFMMLAAMTGQERTEAELAPLLAEAGLRPARLIPTPSVMSVVEAVPS</sequence>
<keyword evidence="2" id="KW-0808">Transferase</keyword>
<evidence type="ECO:0000256" key="3">
    <source>
        <dbReference type="ARBA" id="ARBA00022691"/>
    </source>
</evidence>
<keyword evidence="3" id="KW-0949">S-adenosyl-L-methionine</keyword>
<dbReference type="RefSeq" id="WP_246273245.1">
    <property type="nucleotide sequence ID" value="NZ_BLPF01000001.1"/>
</dbReference>
<name>A0A6V8JW16_9ACTN</name>
<reference evidence="5 6" key="1">
    <citation type="submission" date="2020-03" db="EMBL/GenBank/DDBJ databases">
        <title>Whole genome shotgun sequence of Phytohabitans houttuyneae NBRC 108639.</title>
        <authorList>
            <person name="Komaki H."/>
            <person name="Tamura T."/>
        </authorList>
    </citation>
    <scope>NUCLEOTIDE SEQUENCE [LARGE SCALE GENOMIC DNA]</scope>
    <source>
        <strain evidence="5 6">NBRC 108639</strain>
    </source>
</reference>
<dbReference type="PROSITE" id="PS51683">
    <property type="entry name" value="SAM_OMT_II"/>
    <property type="match status" value="1"/>
</dbReference>
<dbReference type="GO" id="GO:0032259">
    <property type="term" value="P:methylation"/>
    <property type="evidence" value="ECO:0007669"/>
    <property type="project" value="UniProtKB-KW"/>
</dbReference>
<evidence type="ECO:0000313" key="5">
    <source>
        <dbReference type="EMBL" id="GFJ76833.1"/>
    </source>
</evidence>
<dbReference type="EMBL" id="BLPF01000001">
    <property type="protein sequence ID" value="GFJ76833.1"/>
    <property type="molecule type" value="Genomic_DNA"/>
</dbReference>
<accession>A0A6V8JW16</accession>
<dbReference type="InterPro" id="IPR029063">
    <property type="entry name" value="SAM-dependent_MTases_sf"/>
</dbReference>
<dbReference type="AlphaFoldDB" id="A0A6V8JW16"/>
<comment type="caution">
    <text evidence="5">The sequence shown here is derived from an EMBL/GenBank/DDBJ whole genome shotgun (WGS) entry which is preliminary data.</text>
</comment>
<protein>
    <recommendedName>
        <fullName evidence="4">O-methyltransferase C-terminal domain-containing protein</fullName>
    </recommendedName>
</protein>
<dbReference type="InterPro" id="IPR001077">
    <property type="entry name" value="COMT_C"/>
</dbReference>
<dbReference type="InterPro" id="IPR016461">
    <property type="entry name" value="COMT-like"/>
</dbReference>
<dbReference type="Gene3D" id="3.40.50.150">
    <property type="entry name" value="Vaccinia Virus protein VP39"/>
    <property type="match status" value="1"/>
</dbReference>
<dbReference type="SUPFAM" id="SSF53335">
    <property type="entry name" value="S-adenosyl-L-methionine-dependent methyltransferases"/>
    <property type="match status" value="1"/>
</dbReference>
<keyword evidence="6" id="KW-1185">Reference proteome</keyword>
<evidence type="ECO:0000313" key="6">
    <source>
        <dbReference type="Proteomes" id="UP000482800"/>
    </source>
</evidence>
<dbReference type="CDD" id="cd02440">
    <property type="entry name" value="AdoMet_MTases"/>
    <property type="match status" value="1"/>
</dbReference>
<dbReference type="GO" id="GO:0008171">
    <property type="term" value="F:O-methyltransferase activity"/>
    <property type="evidence" value="ECO:0007669"/>
    <property type="project" value="InterPro"/>
</dbReference>
<evidence type="ECO:0000259" key="4">
    <source>
        <dbReference type="Pfam" id="PF00891"/>
    </source>
</evidence>